<dbReference type="EMBL" id="UINC01103003">
    <property type="protein sequence ID" value="SVC65055.1"/>
    <property type="molecule type" value="Genomic_DNA"/>
</dbReference>
<protein>
    <submittedName>
        <fullName evidence="1">Uncharacterized protein</fullName>
    </submittedName>
</protein>
<accession>A0A382NXG7</accession>
<organism evidence="1">
    <name type="scientific">marine metagenome</name>
    <dbReference type="NCBI Taxonomy" id="408172"/>
    <lineage>
        <taxon>unclassified sequences</taxon>
        <taxon>metagenomes</taxon>
        <taxon>ecological metagenomes</taxon>
    </lineage>
</organism>
<sequence length="41" mass="5042">MLRMYADHKDWDLEDVEIRLQHDKIHVRDCKDCETRLGQND</sequence>
<gene>
    <name evidence="1" type="ORF">METZ01_LOCUS317909</name>
</gene>
<name>A0A382NXG7_9ZZZZ</name>
<evidence type="ECO:0000313" key="1">
    <source>
        <dbReference type="EMBL" id="SVC65055.1"/>
    </source>
</evidence>
<proteinExistence type="predicted"/>
<dbReference type="AlphaFoldDB" id="A0A382NXG7"/>
<reference evidence="1" key="1">
    <citation type="submission" date="2018-05" db="EMBL/GenBank/DDBJ databases">
        <authorList>
            <person name="Lanie J.A."/>
            <person name="Ng W.-L."/>
            <person name="Kazmierczak K.M."/>
            <person name="Andrzejewski T.M."/>
            <person name="Davidsen T.M."/>
            <person name="Wayne K.J."/>
            <person name="Tettelin H."/>
            <person name="Glass J.I."/>
            <person name="Rusch D."/>
            <person name="Podicherti R."/>
            <person name="Tsui H.-C.T."/>
            <person name="Winkler M.E."/>
        </authorList>
    </citation>
    <scope>NUCLEOTIDE SEQUENCE</scope>
</reference>